<evidence type="ECO:0000313" key="6">
    <source>
        <dbReference type="Proteomes" id="UP000005324"/>
    </source>
</evidence>
<keyword evidence="3" id="KW-0547">Nucleotide-binding</keyword>
<dbReference type="GO" id="GO:0004340">
    <property type="term" value="F:glucokinase activity"/>
    <property type="evidence" value="ECO:0007669"/>
    <property type="project" value="UniProtKB-UniRule"/>
</dbReference>
<dbReference type="AlphaFoldDB" id="D5RUK2"/>
<keyword evidence="2 3" id="KW-0418">Kinase</keyword>
<sequence>MAESVTRLIGDIGGTHARFALCGPGGPPREERKLMVAEHAGLVEAAAEYLQGRRVEEAVFAVATPVLGDEIAFTNSPWRFSIQAAEAALAVDRLVIINDFVAQASAVPLLRGDDLAPLKDGTGREDAPRLVIGPGTGLGVAFLIDQGGRPRVLPSEGGHASFAPQDAEQDALLRHLRQRHGGHVSAERLVSGPGLLAVAQYLAAQAGEGAPRFADPHDVSAGAGRGCPVSLRAVSLFSELLGGVMGNLALSLLAEGGVYLTGGLARAMRPLLDREALMRGFTGKGRFAPLLERIPITQVVRPHTGLLGAAAYHL</sequence>
<comment type="similarity">
    <text evidence="3 4">Belongs to the bacterial glucokinase family.</text>
</comment>
<dbReference type="Pfam" id="PF02685">
    <property type="entry name" value="Glucokinase"/>
    <property type="match status" value="1"/>
</dbReference>
<accession>D5RUK2</accession>
<dbReference type="SUPFAM" id="SSF53067">
    <property type="entry name" value="Actin-like ATPase domain"/>
    <property type="match status" value="1"/>
</dbReference>
<evidence type="ECO:0000256" key="1">
    <source>
        <dbReference type="ARBA" id="ARBA00022679"/>
    </source>
</evidence>
<reference evidence="5 6" key="1">
    <citation type="submission" date="2010-04" db="EMBL/GenBank/DDBJ databases">
        <authorList>
            <person name="Qin X."/>
            <person name="Bachman B."/>
            <person name="Battles P."/>
            <person name="Bell A."/>
            <person name="Bess C."/>
            <person name="Bickham C."/>
            <person name="Chaboub L."/>
            <person name="Chen D."/>
            <person name="Coyle M."/>
            <person name="Deiros D.R."/>
            <person name="Dinh H."/>
            <person name="Forbes L."/>
            <person name="Fowler G."/>
            <person name="Francisco L."/>
            <person name="Fu Q."/>
            <person name="Gubbala S."/>
            <person name="Hale W."/>
            <person name="Han Y."/>
            <person name="Hemphill L."/>
            <person name="Highlander S.K."/>
            <person name="Hirani K."/>
            <person name="Hogues M."/>
            <person name="Jackson L."/>
            <person name="Jakkamsetti A."/>
            <person name="Javaid M."/>
            <person name="Jiang H."/>
            <person name="Korchina V."/>
            <person name="Kovar C."/>
            <person name="Lara F."/>
            <person name="Lee S."/>
            <person name="Mata R."/>
            <person name="Mathew T."/>
            <person name="Moen C."/>
            <person name="Morales K."/>
            <person name="Munidasa M."/>
            <person name="Nazareth L."/>
            <person name="Ngo R."/>
            <person name="Nguyen L."/>
            <person name="Okwuonu G."/>
            <person name="Ongeri F."/>
            <person name="Patil S."/>
            <person name="Petrosino J."/>
            <person name="Pham C."/>
            <person name="Pham P."/>
            <person name="Pu L.-L."/>
            <person name="Puazo M."/>
            <person name="Raj R."/>
            <person name="Reid J."/>
            <person name="Rouhana J."/>
            <person name="Saada N."/>
            <person name="Shang Y."/>
            <person name="Simmons D."/>
            <person name="Thornton R."/>
            <person name="Warren J."/>
            <person name="Weissenberger G."/>
            <person name="Zhang J."/>
            <person name="Zhang L."/>
            <person name="Zhou C."/>
            <person name="Zhu D."/>
            <person name="Muzny D."/>
            <person name="Worley K."/>
            <person name="Gibbs R."/>
        </authorList>
    </citation>
    <scope>NUCLEOTIDE SEQUENCE [LARGE SCALE GENOMIC DNA]</scope>
    <source>
        <strain evidence="5 6">ATCC 49957</strain>
    </source>
</reference>
<comment type="caution">
    <text evidence="5">The sequence shown here is derived from an EMBL/GenBank/DDBJ whole genome shotgun (WGS) entry which is preliminary data.</text>
</comment>
<dbReference type="GO" id="GO:0005536">
    <property type="term" value="F:D-glucose binding"/>
    <property type="evidence" value="ECO:0007669"/>
    <property type="project" value="InterPro"/>
</dbReference>
<dbReference type="PANTHER" id="PTHR47690:SF1">
    <property type="entry name" value="GLUCOKINASE"/>
    <property type="match status" value="1"/>
</dbReference>
<keyword evidence="6" id="KW-1185">Reference proteome</keyword>
<dbReference type="RefSeq" id="WP_007005907.1">
    <property type="nucleotide sequence ID" value="NZ_GG770828.1"/>
</dbReference>
<keyword evidence="3" id="KW-0963">Cytoplasm</keyword>
<comment type="catalytic activity">
    <reaction evidence="3">
        <text>D-glucose + ATP = D-glucose 6-phosphate + ADP + H(+)</text>
        <dbReference type="Rhea" id="RHEA:17825"/>
        <dbReference type="ChEBI" id="CHEBI:4167"/>
        <dbReference type="ChEBI" id="CHEBI:15378"/>
        <dbReference type="ChEBI" id="CHEBI:30616"/>
        <dbReference type="ChEBI" id="CHEBI:61548"/>
        <dbReference type="ChEBI" id="CHEBI:456216"/>
        <dbReference type="EC" id="2.7.1.2"/>
    </reaction>
</comment>
<protein>
    <recommendedName>
        <fullName evidence="3">Glucokinase</fullName>
        <ecNumber evidence="3">2.7.1.2</ecNumber>
    </recommendedName>
    <alternativeName>
        <fullName evidence="3">Glucose kinase</fullName>
    </alternativeName>
</protein>
<dbReference type="OrthoDB" id="9800595at2"/>
<dbReference type="HOGENOM" id="CLU_042582_1_0_5"/>
<dbReference type="Gene3D" id="3.30.420.40">
    <property type="match status" value="1"/>
</dbReference>
<gene>
    <name evidence="3 5" type="primary">glk</name>
    <name evidence="5" type="ORF">HMPREF0731_4764</name>
</gene>
<organism evidence="5 6">
    <name type="scientific">Pseudoroseomonas cervicalis ATCC 49957</name>
    <dbReference type="NCBI Taxonomy" id="525371"/>
    <lineage>
        <taxon>Bacteria</taxon>
        <taxon>Pseudomonadati</taxon>
        <taxon>Pseudomonadota</taxon>
        <taxon>Alphaproteobacteria</taxon>
        <taxon>Acetobacterales</taxon>
        <taxon>Roseomonadaceae</taxon>
        <taxon>Roseomonas</taxon>
    </lineage>
</organism>
<dbReference type="NCBIfam" id="TIGR00749">
    <property type="entry name" value="glk"/>
    <property type="match status" value="1"/>
</dbReference>
<dbReference type="InterPro" id="IPR003836">
    <property type="entry name" value="Glucokinase"/>
</dbReference>
<proteinExistence type="inferred from homology"/>
<dbReference type="InterPro" id="IPR050201">
    <property type="entry name" value="Bacterial_glucokinase"/>
</dbReference>
<dbReference type="Proteomes" id="UP000005324">
    <property type="component" value="Unassembled WGS sequence"/>
</dbReference>
<comment type="subcellular location">
    <subcellularLocation>
        <location evidence="3">Cytoplasm</location>
    </subcellularLocation>
</comment>
<dbReference type="GO" id="GO:0005829">
    <property type="term" value="C:cytosol"/>
    <property type="evidence" value="ECO:0007669"/>
    <property type="project" value="TreeGrafter"/>
</dbReference>
<dbReference type="PANTHER" id="PTHR47690">
    <property type="entry name" value="GLUCOKINASE"/>
    <property type="match status" value="1"/>
</dbReference>
<dbReference type="CDD" id="cd24008">
    <property type="entry name" value="ASKHA_NBD_GLK"/>
    <property type="match status" value="1"/>
</dbReference>
<evidence type="ECO:0000313" key="5">
    <source>
        <dbReference type="EMBL" id="EFH09019.1"/>
    </source>
</evidence>
<dbReference type="EC" id="2.7.1.2" evidence="3"/>
<keyword evidence="1 3" id="KW-0808">Transferase</keyword>
<evidence type="ECO:0000256" key="4">
    <source>
        <dbReference type="RuleBase" id="RU004046"/>
    </source>
</evidence>
<dbReference type="HAMAP" id="MF_00524">
    <property type="entry name" value="Glucokinase"/>
    <property type="match status" value="1"/>
</dbReference>
<keyword evidence="3" id="KW-0067">ATP-binding</keyword>
<keyword evidence="3" id="KW-0324">Glycolysis</keyword>
<dbReference type="EMBL" id="ADVL01001008">
    <property type="protein sequence ID" value="EFH09019.1"/>
    <property type="molecule type" value="Genomic_DNA"/>
</dbReference>
<evidence type="ECO:0000256" key="3">
    <source>
        <dbReference type="HAMAP-Rule" id="MF_00524"/>
    </source>
</evidence>
<dbReference type="GO" id="GO:0005524">
    <property type="term" value="F:ATP binding"/>
    <property type="evidence" value="ECO:0007669"/>
    <property type="project" value="UniProtKB-UniRule"/>
</dbReference>
<evidence type="ECO:0000256" key="2">
    <source>
        <dbReference type="ARBA" id="ARBA00022777"/>
    </source>
</evidence>
<dbReference type="InterPro" id="IPR043129">
    <property type="entry name" value="ATPase_NBD"/>
</dbReference>
<dbReference type="GO" id="GO:0006096">
    <property type="term" value="P:glycolytic process"/>
    <property type="evidence" value="ECO:0007669"/>
    <property type="project" value="UniProtKB-UniRule"/>
</dbReference>
<name>D5RUK2_9PROT</name>
<feature type="binding site" evidence="3">
    <location>
        <begin position="10"/>
        <end position="15"/>
    </location>
    <ligand>
        <name>ATP</name>
        <dbReference type="ChEBI" id="CHEBI:30616"/>
    </ligand>
</feature>
<dbReference type="Gene3D" id="3.40.367.20">
    <property type="match status" value="1"/>
</dbReference>